<protein>
    <submittedName>
        <fullName evidence="2">Uncharacterized protein</fullName>
    </submittedName>
</protein>
<name>A0A914IAM8_GLORO</name>
<reference evidence="2" key="1">
    <citation type="submission" date="2022-11" db="UniProtKB">
        <authorList>
            <consortium name="WormBaseParasite"/>
        </authorList>
    </citation>
    <scope>IDENTIFICATION</scope>
</reference>
<proteinExistence type="predicted"/>
<dbReference type="WBParaSite" id="Gr19_v10_g9056.t2">
    <property type="protein sequence ID" value="Gr19_v10_g9056.t2"/>
    <property type="gene ID" value="Gr19_v10_g9056"/>
</dbReference>
<evidence type="ECO:0000313" key="1">
    <source>
        <dbReference type="Proteomes" id="UP000887572"/>
    </source>
</evidence>
<keyword evidence="1" id="KW-1185">Reference proteome</keyword>
<dbReference type="Proteomes" id="UP000887572">
    <property type="component" value="Unplaced"/>
</dbReference>
<dbReference type="AlphaFoldDB" id="A0A914IAM8"/>
<accession>A0A914IAM8</accession>
<sequence>MRQNLPRGHSGSDSTREHAIQTPIAKLFAKNCMLKNEIKKFKGILKKLYEEREQRALLSPKGLSKVKSFDNSLKKEQFDQIKNNCERRRRYRVTKLKNENKISLSKFLLTAIVSFLGLYGERMVEEEKCQYIDQLVAESGMFLPGPKNPAEITFERFEIHLKNEQIEEAVDCECQFFIG</sequence>
<organism evidence="1 2">
    <name type="scientific">Globodera rostochiensis</name>
    <name type="common">Golden nematode worm</name>
    <name type="synonym">Heterodera rostochiensis</name>
    <dbReference type="NCBI Taxonomy" id="31243"/>
    <lineage>
        <taxon>Eukaryota</taxon>
        <taxon>Metazoa</taxon>
        <taxon>Ecdysozoa</taxon>
        <taxon>Nematoda</taxon>
        <taxon>Chromadorea</taxon>
        <taxon>Rhabditida</taxon>
        <taxon>Tylenchina</taxon>
        <taxon>Tylenchomorpha</taxon>
        <taxon>Tylenchoidea</taxon>
        <taxon>Heteroderidae</taxon>
        <taxon>Heteroderinae</taxon>
        <taxon>Globodera</taxon>
    </lineage>
</organism>
<evidence type="ECO:0000313" key="2">
    <source>
        <dbReference type="WBParaSite" id="Gr19_v10_g9056.t2"/>
    </source>
</evidence>